<keyword evidence="7" id="KW-0238">DNA-binding</keyword>
<evidence type="ECO:0000256" key="12">
    <source>
        <dbReference type="SAM" id="MobiDB-lite"/>
    </source>
</evidence>
<comment type="caution">
    <text evidence="15">The sequence shown here is derived from an EMBL/GenBank/DDBJ whole genome shotgun (WGS) entry which is preliminary data.</text>
</comment>
<gene>
    <name evidence="15" type="ORF">B0H17DRAFT_1045568</name>
</gene>
<dbReference type="PROSITE" id="PS51194">
    <property type="entry name" value="HELICASE_CTER"/>
    <property type="match status" value="1"/>
</dbReference>
<accession>A0AAD7DWI7</accession>
<evidence type="ECO:0000313" key="16">
    <source>
        <dbReference type="Proteomes" id="UP001221757"/>
    </source>
</evidence>
<dbReference type="GO" id="GO:0009378">
    <property type="term" value="F:four-way junction helicase activity"/>
    <property type="evidence" value="ECO:0007669"/>
    <property type="project" value="TreeGrafter"/>
</dbReference>
<comment type="similarity">
    <text evidence="2 11">Belongs to the helicase family. RecQ subfamily.</text>
</comment>
<dbReference type="CDD" id="cd17920">
    <property type="entry name" value="DEXHc_RecQ"/>
    <property type="match status" value="1"/>
</dbReference>
<evidence type="ECO:0000259" key="13">
    <source>
        <dbReference type="PROSITE" id="PS51192"/>
    </source>
</evidence>
<dbReference type="GO" id="GO:0006260">
    <property type="term" value="P:DNA replication"/>
    <property type="evidence" value="ECO:0007669"/>
    <property type="project" value="InterPro"/>
</dbReference>
<dbReference type="NCBIfam" id="TIGR00614">
    <property type="entry name" value="recQ_fam"/>
    <property type="match status" value="1"/>
</dbReference>
<dbReference type="Pfam" id="PF00270">
    <property type="entry name" value="DEAD"/>
    <property type="match status" value="1"/>
</dbReference>
<keyword evidence="6 11" id="KW-0067">ATP-binding</keyword>
<keyword evidence="3 11" id="KW-0547">Nucleotide-binding</keyword>
<feature type="domain" description="Helicase ATP-binding" evidence="13">
    <location>
        <begin position="247"/>
        <end position="424"/>
    </location>
</feature>
<dbReference type="Pfam" id="PF16124">
    <property type="entry name" value="RecQ_Zn_bind"/>
    <property type="match status" value="1"/>
</dbReference>
<dbReference type="SUPFAM" id="SSF46785">
    <property type="entry name" value="Winged helix' DNA-binding domain"/>
    <property type="match status" value="1"/>
</dbReference>
<feature type="region of interest" description="Disordered" evidence="12">
    <location>
        <begin position="1"/>
        <end position="53"/>
    </location>
</feature>
<evidence type="ECO:0000256" key="4">
    <source>
        <dbReference type="ARBA" id="ARBA00022801"/>
    </source>
</evidence>
<dbReference type="EC" id="5.6.2.4" evidence="11"/>
<dbReference type="PANTHER" id="PTHR13710">
    <property type="entry name" value="DNA HELICASE RECQ FAMILY MEMBER"/>
    <property type="match status" value="1"/>
</dbReference>
<dbReference type="InterPro" id="IPR001650">
    <property type="entry name" value="Helicase_C-like"/>
</dbReference>
<dbReference type="AlphaFoldDB" id="A0AAD7DWI7"/>
<keyword evidence="16" id="KW-1185">Reference proteome</keyword>
<dbReference type="GO" id="GO:0003677">
    <property type="term" value="F:DNA binding"/>
    <property type="evidence" value="ECO:0007669"/>
    <property type="project" value="UniProtKB-KW"/>
</dbReference>
<dbReference type="GO" id="GO:0005694">
    <property type="term" value="C:chromosome"/>
    <property type="evidence" value="ECO:0007669"/>
    <property type="project" value="TreeGrafter"/>
</dbReference>
<evidence type="ECO:0000256" key="11">
    <source>
        <dbReference type="RuleBase" id="RU364117"/>
    </source>
</evidence>
<dbReference type="Proteomes" id="UP001221757">
    <property type="component" value="Unassembled WGS sequence"/>
</dbReference>
<dbReference type="CDD" id="cd18794">
    <property type="entry name" value="SF2_C_RecQ"/>
    <property type="match status" value="1"/>
</dbReference>
<dbReference type="GO" id="GO:0005737">
    <property type="term" value="C:cytoplasm"/>
    <property type="evidence" value="ECO:0007669"/>
    <property type="project" value="TreeGrafter"/>
</dbReference>
<feature type="compositionally biased region" description="Polar residues" evidence="12">
    <location>
        <begin position="1"/>
        <end position="15"/>
    </location>
</feature>
<keyword evidence="5 11" id="KW-0347">Helicase</keyword>
<evidence type="ECO:0000256" key="10">
    <source>
        <dbReference type="ARBA" id="ARBA00034617"/>
    </source>
</evidence>
<dbReference type="InterPro" id="IPR036388">
    <property type="entry name" value="WH-like_DNA-bd_sf"/>
</dbReference>
<dbReference type="PROSITE" id="PS00690">
    <property type="entry name" value="DEAH_ATP_HELICASE"/>
    <property type="match status" value="1"/>
</dbReference>
<dbReference type="SMART" id="SM00956">
    <property type="entry name" value="RQC"/>
    <property type="match status" value="1"/>
</dbReference>
<comment type="subcellular location">
    <subcellularLocation>
        <location evidence="1 11">Nucleus</location>
    </subcellularLocation>
</comment>
<dbReference type="InterPro" id="IPR002464">
    <property type="entry name" value="DNA/RNA_helicase_DEAH_CS"/>
</dbReference>
<feature type="domain" description="Helicase C-terminal" evidence="14">
    <location>
        <begin position="448"/>
        <end position="591"/>
    </location>
</feature>
<dbReference type="InterPro" id="IPR004589">
    <property type="entry name" value="DNA_helicase_ATP-dep_RecQ"/>
</dbReference>
<evidence type="ECO:0000256" key="2">
    <source>
        <dbReference type="ARBA" id="ARBA00005446"/>
    </source>
</evidence>
<keyword evidence="9 11" id="KW-0539">Nucleus</keyword>
<evidence type="ECO:0000256" key="5">
    <source>
        <dbReference type="ARBA" id="ARBA00022806"/>
    </source>
</evidence>
<evidence type="ECO:0000313" key="15">
    <source>
        <dbReference type="EMBL" id="KAJ7701476.1"/>
    </source>
</evidence>
<evidence type="ECO:0000259" key="14">
    <source>
        <dbReference type="PROSITE" id="PS51194"/>
    </source>
</evidence>
<dbReference type="InterPro" id="IPR014001">
    <property type="entry name" value="Helicase_ATP-bd"/>
</dbReference>
<comment type="catalytic activity">
    <reaction evidence="10 11">
        <text>Couples ATP hydrolysis with the unwinding of duplex DNA by translocating in the 3'-5' direction.</text>
        <dbReference type="EC" id="5.6.2.4"/>
    </reaction>
</comment>
<dbReference type="Pfam" id="PF00271">
    <property type="entry name" value="Helicase_C"/>
    <property type="match status" value="1"/>
</dbReference>
<dbReference type="GO" id="GO:0005524">
    <property type="term" value="F:ATP binding"/>
    <property type="evidence" value="ECO:0007669"/>
    <property type="project" value="UniProtKB-KW"/>
</dbReference>
<dbReference type="PANTHER" id="PTHR13710:SF153">
    <property type="entry name" value="RECQ-LIKE DNA HELICASE BLM"/>
    <property type="match status" value="1"/>
</dbReference>
<evidence type="ECO:0000256" key="8">
    <source>
        <dbReference type="ARBA" id="ARBA00023235"/>
    </source>
</evidence>
<evidence type="ECO:0000256" key="9">
    <source>
        <dbReference type="ARBA" id="ARBA00023242"/>
    </source>
</evidence>
<name>A0AAD7DWI7_MYCRO</name>
<dbReference type="FunFam" id="3.40.50.300:FF:001389">
    <property type="entry name" value="ATP-dependent DNA helicase RecQ"/>
    <property type="match status" value="1"/>
</dbReference>
<feature type="compositionally biased region" description="Polar residues" evidence="12">
    <location>
        <begin position="35"/>
        <end position="53"/>
    </location>
</feature>
<dbReference type="SUPFAM" id="SSF52540">
    <property type="entry name" value="P-loop containing nucleoside triphosphate hydrolases"/>
    <property type="match status" value="1"/>
</dbReference>
<proteinExistence type="inferred from homology"/>
<dbReference type="InterPro" id="IPR036390">
    <property type="entry name" value="WH_DNA-bd_sf"/>
</dbReference>
<dbReference type="GO" id="GO:0043138">
    <property type="term" value="F:3'-5' DNA helicase activity"/>
    <property type="evidence" value="ECO:0007669"/>
    <property type="project" value="UniProtKB-EC"/>
</dbReference>
<dbReference type="GO" id="GO:0016787">
    <property type="term" value="F:hydrolase activity"/>
    <property type="evidence" value="ECO:0007669"/>
    <property type="project" value="UniProtKB-KW"/>
</dbReference>
<dbReference type="GO" id="GO:0005634">
    <property type="term" value="C:nucleus"/>
    <property type="evidence" value="ECO:0007669"/>
    <property type="project" value="UniProtKB-SubCell"/>
</dbReference>
<dbReference type="PROSITE" id="PS51192">
    <property type="entry name" value="HELICASE_ATP_BIND_1"/>
    <property type="match status" value="1"/>
</dbReference>
<keyword evidence="8" id="KW-0413">Isomerase</keyword>
<dbReference type="GO" id="GO:0000724">
    <property type="term" value="P:double-strand break repair via homologous recombination"/>
    <property type="evidence" value="ECO:0007669"/>
    <property type="project" value="TreeGrafter"/>
</dbReference>
<dbReference type="InterPro" id="IPR032284">
    <property type="entry name" value="RecQ_Zn-bd"/>
</dbReference>
<organism evidence="15 16">
    <name type="scientific">Mycena rosella</name>
    <name type="common">Pink bonnet</name>
    <name type="synonym">Agaricus rosellus</name>
    <dbReference type="NCBI Taxonomy" id="1033263"/>
    <lineage>
        <taxon>Eukaryota</taxon>
        <taxon>Fungi</taxon>
        <taxon>Dikarya</taxon>
        <taxon>Basidiomycota</taxon>
        <taxon>Agaricomycotina</taxon>
        <taxon>Agaricomycetes</taxon>
        <taxon>Agaricomycetidae</taxon>
        <taxon>Agaricales</taxon>
        <taxon>Marasmiineae</taxon>
        <taxon>Mycenaceae</taxon>
        <taxon>Mycena</taxon>
    </lineage>
</organism>
<dbReference type="SMART" id="SM00490">
    <property type="entry name" value="HELICc"/>
    <property type="match status" value="1"/>
</dbReference>
<dbReference type="Gene3D" id="1.10.10.10">
    <property type="entry name" value="Winged helix-like DNA-binding domain superfamily/Winged helix DNA-binding domain"/>
    <property type="match status" value="1"/>
</dbReference>
<comment type="catalytic activity">
    <reaction evidence="11">
        <text>ATP + H2O = ADP + phosphate + H(+)</text>
        <dbReference type="Rhea" id="RHEA:13065"/>
        <dbReference type="ChEBI" id="CHEBI:15377"/>
        <dbReference type="ChEBI" id="CHEBI:15378"/>
        <dbReference type="ChEBI" id="CHEBI:30616"/>
        <dbReference type="ChEBI" id="CHEBI:43474"/>
        <dbReference type="ChEBI" id="CHEBI:456216"/>
    </reaction>
</comment>
<protein>
    <recommendedName>
        <fullName evidence="11">ATP-dependent DNA helicase</fullName>
        <ecNumber evidence="11">5.6.2.4</ecNumber>
    </recommendedName>
</protein>
<evidence type="ECO:0000256" key="6">
    <source>
        <dbReference type="ARBA" id="ARBA00022840"/>
    </source>
</evidence>
<dbReference type="Pfam" id="PF09382">
    <property type="entry name" value="RQC"/>
    <property type="match status" value="1"/>
</dbReference>
<dbReference type="EMBL" id="JARKIE010000017">
    <property type="protein sequence ID" value="KAJ7701476.1"/>
    <property type="molecule type" value="Genomic_DNA"/>
</dbReference>
<evidence type="ECO:0000256" key="1">
    <source>
        <dbReference type="ARBA" id="ARBA00004123"/>
    </source>
</evidence>
<sequence length="838" mass="93326">MSQSSFASAKVNSVSFKPGPSSRTLRPAFSREISPESSTISRNGAQRPISSAASSHALGAKRTFASVFPNVFPEPAKRSNLGSGSPKINELHSANVGQTDSHSDLISKSAEELEKLLNYSQERSRQVALSIQNYSPHEEDIFILTAIETLYKDRIRELKKAIAFKTSSDAFPIPSAALLSSYDASSSTWHVPASSRNSPENESIFSSTVCVQPLRPPLHTASNAQYRAALRRVFQINAFRQDQLEAVAETMAGRDTFVLMPTGGGKSLCYQLPAVLQSERTNGAAVTVVVSPLVALIHDQVNALVARGVDAVGLTEGTDTKSVEKRLRGESKPALLYVTPEKVHKSSHLHTVLCSLYHLGNLARFVIDEAHCISTWGSDFRIAYRELHTLRDDFPDVPIMALTATATPQNTRDIIGRLRLKNPAVFRQSLNRANIKYVVKPKRNDINDVVQLIMADHKMESGIIYRTGRSSCQELAKILRKRGIPAQHYHAGLSPANKCAVYADWNSGKCRIIVATVSFGLGIDKSDVRFVIHYDLPKSLENYHQETGRAGRDGLPARCILYYSFRDLKTILDLAPSGKISSAEPSIDHRKNVWNVVQYCEDQISCRRVLLLRYFGEKFDKKDCSGCSNCSSEGFLVSRDLSTEAHLAVSLVQSFDEDPYEDLTVQQCIAVFRGAATQDTRKNGRNNNPRYGAGNGMSQDLAELLFNRLLYKGVLMEYKVSRNKGHHYYLQLGQHAKEFLSENGTFNLTFHPTTIKSGQMTKASVILSTPCFLVQHVEERFSFTIYESSPEPEESEFDFPDLTRVDYDEPNELGHSTHQILLPPRSTDVFRRVIMSYM</sequence>
<evidence type="ECO:0000256" key="7">
    <source>
        <dbReference type="ARBA" id="ARBA00023125"/>
    </source>
</evidence>
<dbReference type="InterPro" id="IPR011545">
    <property type="entry name" value="DEAD/DEAH_box_helicase_dom"/>
</dbReference>
<dbReference type="InterPro" id="IPR027417">
    <property type="entry name" value="P-loop_NTPase"/>
</dbReference>
<evidence type="ECO:0000256" key="3">
    <source>
        <dbReference type="ARBA" id="ARBA00022741"/>
    </source>
</evidence>
<reference evidence="15" key="1">
    <citation type="submission" date="2023-03" db="EMBL/GenBank/DDBJ databases">
        <title>Massive genome expansion in bonnet fungi (Mycena s.s.) driven by repeated elements and novel gene families across ecological guilds.</title>
        <authorList>
            <consortium name="Lawrence Berkeley National Laboratory"/>
            <person name="Harder C.B."/>
            <person name="Miyauchi S."/>
            <person name="Viragh M."/>
            <person name="Kuo A."/>
            <person name="Thoen E."/>
            <person name="Andreopoulos B."/>
            <person name="Lu D."/>
            <person name="Skrede I."/>
            <person name="Drula E."/>
            <person name="Henrissat B."/>
            <person name="Morin E."/>
            <person name="Kohler A."/>
            <person name="Barry K."/>
            <person name="LaButti K."/>
            <person name="Morin E."/>
            <person name="Salamov A."/>
            <person name="Lipzen A."/>
            <person name="Mereny Z."/>
            <person name="Hegedus B."/>
            <person name="Baldrian P."/>
            <person name="Stursova M."/>
            <person name="Weitz H."/>
            <person name="Taylor A."/>
            <person name="Grigoriev I.V."/>
            <person name="Nagy L.G."/>
            <person name="Martin F."/>
            <person name="Kauserud H."/>
        </authorList>
    </citation>
    <scope>NUCLEOTIDE SEQUENCE</scope>
    <source>
        <strain evidence="15">CBHHK067</strain>
    </source>
</reference>
<dbReference type="Gene3D" id="3.40.50.300">
    <property type="entry name" value="P-loop containing nucleotide triphosphate hydrolases"/>
    <property type="match status" value="2"/>
</dbReference>
<keyword evidence="4 11" id="KW-0378">Hydrolase</keyword>
<dbReference type="SMART" id="SM00487">
    <property type="entry name" value="DEXDc"/>
    <property type="match status" value="1"/>
</dbReference>
<dbReference type="InterPro" id="IPR018982">
    <property type="entry name" value="RQC_domain"/>
</dbReference>